<dbReference type="EMBL" id="BQNB010013610">
    <property type="protein sequence ID" value="GJT18070.1"/>
    <property type="molecule type" value="Genomic_DNA"/>
</dbReference>
<sequence length="39" mass="4168">MATTDKESRAAGKITTESVQRRAPVNKGKHAATRSQGKV</sequence>
<reference evidence="2" key="1">
    <citation type="journal article" date="2022" name="Int. J. Mol. Sci.">
        <title>Draft Genome of Tanacetum Coccineum: Genomic Comparison of Closely Related Tanacetum-Family Plants.</title>
        <authorList>
            <person name="Yamashiro T."/>
            <person name="Shiraishi A."/>
            <person name="Nakayama K."/>
            <person name="Satake H."/>
        </authorList>
    </citation>
    <scope>NUCLEOTIDE SEQUENCE</scope>
</reference>
<evidence type="ECO:0000256" key="1">
    <source>
        <dbReference type="SAM" id="MobiDB-lite"/>
    </source>
</evidence>
<evidence type="ECO:0000313" key="2">
    <source>
        <dbReference type="EMBL" id="GJT18070.1"/>
    </source>
</evidence>
<name>A0ABQ5BT85_9ASTR</name>
<protein>
    <submittedName>
        <fullName evidence="2">Uncharacterized protein</fullName>
    </submittedName>
</protein>
<keyword evidence="3" id="KW-1185">Reference proteome</keyword>
<feature type="non-terminal residue" evidence="2">
    <location>
        <position position="39"/>
    </location>
</feature>
<proteinExistence type="predicted"/>
<evidence type="ECO:0000313" key="3">
    <source>
        <dbReference type="Proteomes" id="UP001151760"/>
    </source>
</evidence>
<organism evidence="2 3">
    <name type="scientific">Tanacetum coccineum</name>
    <dbReference type="NCBI Taxonomy" id="301880"/>
    <lineage>
        <taxon>Eukaryota</taxon>
        <taxon>Viridiplantae</taxon>
        <taxon>Streptophyta</taxon>
        <taxon>Embryophyta</taxon>
        <taxon>Tracheophyta</taxon>
        <taxon>Spermatophyta</taxon>
        <taxon>Magnoliopsida</taxon>
        <taxon>eudicotyledons</taxon>
        <taxon>Gunneridae</taxon>
        <taxon>Pentapetalae</taxon>
        <taxon>asterids</taxon>
        <taxon>campanulids</taxon>
        <taxon>Asterales</taxon>
        <taxon>Asteraceae</taxon>
        <taxon>Asteroideae</taxon>
        <taxon>Anthemideae</taxon>
        <taxon>Anthemidinae</taxon>
        <taxon>Tanacetum</taxon>
    </lineage>
</organism>
<comment type="caution">
    <text evidence="2">The sequence shown here is derived from an EMBL/GenBank/DDBJ whole genome shotgun (WGS) entry which is preliminary data.</text>
</comment>
<feature type="region of interest" description="Disordered" evidence="1">
    <location>
        <begin position="1"/>
        <end position="39"/>
    </location>
</feature>
<dbReference type="Proteomes" id="UP001151760">
    <property type="component" value="Unassembled WGS sequence"/>
</dbReference>
<feature type="compositionally biased region" description="Basic and acidic residues" evidence="1">
    <location>
        <begin position="1"/>
        <end position="10"/>
    </location>
</feature>
<reference evidence="2" key="2">
    <citation type="submission" date="2022-01" db="EMBL/GenBank/DDBJ databases">
        <authorList>
            <person name="Yamashiro T."/>
            <person name="Shiraishi A."/>
            <person name="Satake H."/>
            <person name="Nakayama K."/>
        </authorList>
    </citation>
    <scope>NUCLEOTIDE SEQUENCE</scope>
</reference>
<accession>A0ABQ5BT85</accession>
<gene>
    <name evidence="2" type="ORF">Tco_0876776</name>
</gene>